<accession>A0ABR6JEH6</accession>
<sequence length="71" mass="8351">MFAIAPTDLDWFDRLRTGPTPELVNFWTPTPWNVRGLKANDRFYFLLKSPIRRVGGYGLFESWLGKFEQRG</sequence>
<dbReference type="Proteomes" id="UP000534590">
    <property type="component" value="Unassembled WGS sequence"/>
</dbReference>
<comment type="caution">
    <text evidence="1">The sequence shown here is derived from an EMBL/GenBank/DDBJ whole genome shotgun (WGS) entry which is preliminary data.</text>
</comment>
<gene>
    <name evidence="1" type="ORF">GGE40_005196</name>
</gene>
<protein>
    <submittedName>
        <fullName evidence="1">Uncharacterized protein</fullName>
    </submittedName>
</protein>
<proteinExistence type="predicted"/>
<keyword evidence="2" id="KW-1185">Reference proteome</keyword>
<name>A0ABR6JEH6_AGRRD</name>
<evidence type="ECO:0000313" key="1">
    <source>
        <dbReference type="EMBL" id="MBB4493344.1"/>
    </source>
</evidence>
<organism evidence="1 2">
    <name type="scientific">Agrobacterium radiobacter</name>
    <dbReference type="NCBI Taxonomy" id="362"/>
    <lineage>
        <taxon>Bacteria</taxon>
        <taxon>Pseudomonadati</taxon>
        <taxon>Pseudomonadota</taxon>
        <taxon>Alphaproteobacteria</taxon>
        <taxon>Hyphomicrobiales</taxon>
        <taxon>Rhizobiaceae</taxon>
        <taxon>Rhizobium/Agrobacterium group</taxon>
        <taxon>Agrobacterium</taxon>
        <taxon>Agrobacterium tumefaciens complex</taxon>
    </lineage>
</organism>
<evidence type="ECO:0000313" key="2">
    <source>
        <dbReference type="Proteomes" id="UP000534590"/>
    </source>
</evidence>
<dbReference type="EMBL" id="JACIHP010000009">
    <property type="protein sequence ID" value="MBB4493344.1"/>
    <property type="molecule type" value="Genomic_DNA"/>
</dbReference>
<reference evidence="1 2" key="1">
    <citation type="submission" date="2020-08" db="EMBL/GenBank/DDBJ databases">
        <title>Genomic Encyclopedia of Type Strains, Phase IV (KMG-V): Genome sequencing to study the core and pangenomes of soil and plant-associated prokaryotes.</title>
        <authorList>
            <person name="Whitman W."/>
        </authorList>
    </citation>
    <scope>NUCLEOTIDE SEQUENCE [LARGE SCALE GENOMIC DNA]</scope>
    <source>
        <strain evidence="1 2">SEMIA 461</strain>
    </source>
</reference>